<feature type="compositionally biased region" description="Basic and acidic residues" evidence="6">
    <location>
        <begin position="21"/>
        <end position="38"/>
    </location>
</feature>
<dbReference type="PANTHER" id="PTHR24136:SF15">
    <property type="entry name" value="ANK_REP_REGION DOMAIN-CONTAINING PROTEIN"/>
    <property type="match status" value="1"/>
</dbReference>
<dbReference type="PROSITE" id="PS50088">
    <property type="entry name" value="ANK_REPEAT"/>
    <property type="match status" value="1"/>
</dbReference>
<gene>
    <name evidence="7" type="ORF">URODEC1_LOCUS30539</name>
</gene>
<evidence type="ECO:0000256" key="6">
    <source>
        <dbReference type="SAM" id="MobiDB-lite"/>
    </source>
</evidence>
<evidence type="ECO:0000256" key="2">
    <source>
        <dbReference type="ARBA" id="ARBA00022737"/>
    </source>
</evidence>
<dbReference type="Pfam" id="PF12796">
    <property type="entry name" value="Ank_2"/>
    <property type="match status" value="1"/>
</dbReference>
<dbReference type="PANTHER" id="PTHR24136">
    <property type="entry name" value="SOWAH (DROSOPHILA) HOMOLOG"/>
    <property type="match status" value="1"/>
</dbReference>
<proteinExistence type="inferred from homology"/>
<dbReference type="EMBL" id="OZ075126">
    <property type="protein sequence ID" value="CAL4937422.1"/>
    <property type="molecule type" value="Genomic_DNA"/>
</dbReference>
<keyword evidence="3 4" id="KW-0040">ANK repeat</keyword>
<evidence type="ECO:0000256" key="1">
    <source>
        <dbReference type="ARBA" id="ARBA00005949"/>
    </source>
</evidence>
<dbReference type="InterPro" id="IPR002110">
    <property type="entry name" value="Ankyrin_rpt"/>
</dbReference>
<keyword evidence="2" id="KW-0677">Repeat</keyword>
<evidence type="ECO:0000256" key="3">
    <source>
        <dbReference type="ARBA" id="ARBA00023043"/>
    </source>
</evidence>
<dbReference type="PROSITE" id="PS50297">
    <property type="entry name" value="ANK_REP_REGION"/>
    <property type="match status" value="1"/>
</dbReference>
<dbReference type="Proteomes" id="UP001497457">
    <property type="component" value="Chromosome 16b"/>
</dbReference>
<evidence type="ECO:0000256" key="4">
    <source>
        <dbReference type="PROSITE-ProRule" id="PRU00023"/>
    </source>
</evidence>
<sequence>MEQNFMLKGSVMETMHRKKEMKPASREENGEAKARSANDEFDPWHPSCEPRPSKPADLDFDSYLDLVSEWKKRTDAIIATSRATHVFIPDRIPQHVNDTFYNVCQHVLPILRKDSVPRFLRFFKEDGRGVRWGHIITAEAFNHMIVQNALRCAKVALVGQAVELRGHRANPNCMNQYGYFPLHEAAERFSVDMIKLLLNHGAKANLRTAGIEVVEGLLPLHVAVENTCLHKYLEDNLFPTVYHPDYPTKKMFLDTTRLLAEKTDNLLDEIWNYVKDGKVVQTAVLLMAAQKHIRGGSSCKRNELEMSQNEEKLKQLQSKLKVMLSSWLLIDIISQAGETIGDYTQDHPEASHAEVLEHVSSILESYGFNPTGQDIDIKNLCPYKFRMPSGEIFDQYGSLVGTNATTGVPELLAAEKKDVGKKLNRRLKRKYTWLSFFPYWRSVLASQSPVKVFPGHAVSNTKHVPDLGVTQRTKYLHQFQMTSVFWEELHNQEITNPEGPGRISHFSVPLLLKLVYLVHLHPRLDQSVVFWGVGTGEVHVPFVEHISLNV</sequence>
<evidence type="ECO:0000313" key="7">
    <source>
        <dbReference type="EMBL" id="CAL4937422.1"/>
    </source>
</evidence>
<evidence type="ECO:0000313" key="8">
    <source>
        <dbReference type="Proteomes" id="UP001497457"/>
    </source>
</evidence>
<protein>
    <submittedName>
        <fullName evidence="7">Uncharacterized protein</fullName>
    </submittedName>
</protein>
<name>A0ABC8Y6W7_9POAL</name>
<dbReference type="SUPFAM" id="SSF48403">
    <property type="entry name" value="Ankyrin repeat"/>
    <property type="match status" value="1"/>
</dbReference>
<feature type="coiled-coil region" evidence="5">
    <location>
        <begin position="299"/>
        <end position="326"/>
    </location>
</feature>
<comment type="similarity">
    <text evidence="1">Belongs to the ankyrin SOCS box (ASB) family.</text>
</comment>
<dbReference type="InterPro" id="IPR051573">
    <property type="entry name" value="Ankyrin-SOCS_box_domain"/>
</dbReference>
<keyword evidence="5" id="KW-0175">Coiled coil</keyword>
<accession>A0ABC8Y6W7</accession>
<dbReference type="Gene3D" id="1.25.40.20">
    <property type="entry name" value="Ankyrin repeat-containing domain"/>
    <property type="match status" value="1"/>
</dbReference>
<reference evidence="7 8" key="2">
    <citation type="submission" date="2024-10" db="EMBL/GenBank/DDBJ databases">
        <authorList>
            <person name="Ryan C."/>
        </authorList>
    </citation>
    <scope>NUCLEOTIDE SEQUENCE [LARGE SCALE GENOMIC DNA]</scope>
</reference>
<keyword evidence="8" id="KW-1185">Reference proteome</keyword>
<evidence type="ECO:0000256" key="5">
    <source>
        <dbReference type="SAM" id="Coils"/>
    </source>
</evidence>
<dbReference type="AlphaFoldDB" id="A0ABC8Y6W7"/>
<feature type="repeat" description="ANK" evidence="4">
    <location>
        <begin position="177"/>
        <end position="209"/>
    </location>
</feature>
<reference evidence="8" key="1">
    <citation type="submission" date="2024-06" db="EMBL/GenBank/DDBJ databases">
        <authorList>
            <person name="Ryan C."/>
        </authorList>
    </citation>
    <scope>NUCLEOTIDE SEQUENCE [LARGE SCALE GENOMIC DNA]</scope>
</reference>
<dbReference type="InterPro" id="IPR036770">
    <property type="entry name" value="Ankyrin_rpt-contain_sf"/>
</dbReference>
<feature type="region of interest" description="Disordered" evidence="6">
    <location>
        <begin position="1"/>
        <end position="53"/>
    </location>
</feature>
<organism evidence="7 8">
    <name type="scientific">Urochloa decumbens</name>
    <dbReference type="NCBI Taxonomy" id="240449"/>
    <lineage>
        <taxon>Eukaryota</taxon>
        <taxon>Viridiplantae</taxon>
        <taxon>Streptophyta</taxon>
        <taxon>Embryophyta</taxon>
        <taxon>Tracheophyta</taxon>
        <taxon>Spermatophyta</taxon>
        <taxon>Magnoliopsida</taxon>
        <taxon>Liliopsida</taxon>
        <taxon>Poales</taxon>
        <taxon>Poaceae</taxon>
        <taxon>PACMAD clade</taxon>
        <taxon>Panicoideae</taxon>
        <taxon>Panicodae</taxon>
        <taxon>Paniceae</taxon>
        <taxon>Melinidinae</taxon>
        <taxon>Urochloa</taxon>
    </lineage>
</organism>